<reference evidence="1 2" key="1">
    <citation type="submission" date="2018-03" db="EMBL/GenBank/DDBJ databases">
        <title>Whole genome sequencing of Histamine producing bacteria.</title>
        <authorList>
            <person name="Butler K."/>
        </authorList>
    </citation>
    <scope>NUCLEOTIDE SEQUENCE [LARGE SCALE GENOMIC DNA]</scope>
    <source>
        <strain evidence="1 2">ATCC 51761</strain>
    </source>
</reference>
<organism evidence="1 2">
    <name type="scientific">Photobacterium iliopiscarium</name>
    <dbReference type="NCBI Taxonomy" id="56192"/>
    <lineage>
        <taxon>Bacteria</taxon>
        <taxon>Pseudomonadati</taxon>
        <taxon>Pseudomonadota</taxon>
        <taxon>Gammaproteobacteria</taxon>
        <taxon>Vibrionales</taxon>
        <taxon>Vibrionaceae</taxon>
        <taxon>Photobacterium</taxon>
    </lineage>
</organism>
<dbReference type="Proteomes" id="UP000241190">
    <property type="component" value="Unassembled WGS sequence"/>
</dbReference>
<keyword evidence="2" id="KW-1185">Reference proteome</keyword>
<proteinExistence type="predicted"/>
<name>A0ABX5GM40_9GAMM</name>
<feature type="non-terminal residue" evidence="1">
    <location>
        <position position="1"/>
    </location>
</feature>
<evidence type="ECO:0000313" key="1">
    <source>
        <dbReference type="EMBL" id="PSW89850.1"/>
    </source>
</evidence>
<evidence type="ECO:0000313" key="2">
    <source>
        <dbReference type="Proteomes" id="UP000241190"/>
    </source>
</evidence>
<accession>A0ABX5GM40</accession>
<protein>
    <submittedName>
        <fullName evidence="1">Type IV secretion system protein VirB4</fullName>
    </submittedName>
</protein>
<gene>
    <name evidence="1" type="ORF">C9J52_20075</name>
</gene>
<sequence length="37" mass="4366">PLLDAVDKTAWHFYPEDMAQFEAIKTQYLQDKHANDD</sequence>
<comment type="caution">
    <text evidence="1">The sequence shown here is derived from an EMBL/GenBank/DDBJ whole genome shotgun (WGS) entry which is preliminary data.</text>
</comment>
<dbReference type="EMBL" id="PYOP01000067">
    <property type="protein sequence ID" value="PSW89850.1"/>
    <property type="molecule type" value="Genomic_DNA"/>
</dbReference>